<proteinExistence type="predicted"/>
<protein>
    <submittedName>
        <fullName evidence="1">Protein FLX-like 1</fullName>
    </submittedName>
</protein>
<dbReference type="EMBL" id="CM051395">
    <property type="protein sequence ID" value="KAJ4725511.1"/>
    <property type="molecule type" value="Genomic_DNA"/>
</dbReference>
<name>A0ACC1YP01_MELAZ</name>
<evidence type="ECO:0000313" key="1">
    <source>
        <dbReference type="EMBL" id="KAJ4725511.1"/>
    </source>
</evidence>
<accession>A0ACC1YP01</accession>
<reference evidence="1 2" key="1">
    <citation type="journal article" date="2023" name="Science">
        <title>Complex scaffold remodeling in plant triterpene biosynthesis.</title>
        <authorList>
            <person name="De La Pena R."/>
            <person name="Hodgson H."/>
            <person name="Liu J.C."/>
            <person name="Stephenson M.J."/>
            <person name="Martin A.C."/>
            <person name="Owen C."/>
            <person name="Harkess A."/>
            <person name="Leebens-Mack J."/>
            <person name="Jimenez L.E."/>
            <person name="Osbourn A."/>
            <person name="Sattely E.S."/>
        </authorList>
    </citation>
    <scope>NUCLEOTIDE SEQUENCE [LARGE SCALE GENOMIC DNA]</scope>
    <source>
        <strain evidence="2">cv. JPN11</strain>
        <tissue evidence="1">Leaf</tissue>
    </source>
</reference>
<dbReference type="Proteomes" id="UP001164539">
    <property type="component" value="Chromosome 2"/>
</dbReference>
<sequence>MAGRRVLREQPIFNRALPSHNLPSLHHLEDRIAIQQSEIQSLLIDNQRLAATHVALKQEFSLAQQELRHLSSTAASVKAERDAEVRDVYEKSLKLDAEVRVIDAMNAELDRVRADVEKLSVIKQELTEELNEINDDVAKARAESEDVATIKAEIDSERQEIQRGRAAIECEKKNRASNLEQREIMEKNMIAVARQIEQLHAELANAEKRARAATAANPSPGYAANYGNPESGYGGSLYNDPYSMHQLLPHGPCEMHRSHVQD</sequence>
<keyword evidence="2" id="KW-1185">Reference proteome</keyword>
<evidence type="ECO:0000313" key="2">
    <source>
        <dbReference type="Proteomes" id="UP001164539"/>
    </source>
</evidence>
<gene>
    <name evidence="1" type="ORF">OWV82_004372</name>
</gene>
<organism evidence="1 2">
    <name type="scientific">Melia azedarach</name>
    <name type="common">Chinaberry tree</name>
    <dbReference type="NCBI Taxonomy" id="155640"/>
    <lineage>
        <taxon>Eukaryota</taxon>
        <taxon>Viridiplantae</taxon>
        <taxon>Streptophyta</taxon>
        <taxon>Embryophyta</taxon>
        <taxon>Tracheophyta</taxon>
        <taxon>Spermatophyta</taxon>
        <taxon>Magnoliopsida</taxon>
        <taxon>eudicotyledons</taxon>
        <taxon>Gunneridae</taxon>
        <taxon>Pentapetalae</taxon>
        <taxon>rosids</taxon>
        <taxon>malvids</taxon>
        <taxon>Sapindales</taxon>
        <taxon>Meliaceae</taxon>
        <taxon>Melia</taxon>
    </lineage>
</organism>
<comment type="caution">
    <text evidence="1">The sequence shown here is derived from an EMBL/GenBank/DDBJ whole genome shotgun (WGS) entry which is preliminary data.</text>
</comment>